<dbReference type="SMART" id="SM00507">
    <property type="entry name" value="HNHc"/>
    <property type="match status" value="1"/>
</dbReference>
<proteinExistence type="predicted"/>
<keyword evidence="3" id="KW-1185">Reference proteome</keyword>
<reference evidence="2 3" key="1">
    <citation type="journal article" date="2022" name="ISME Commun">
        <title>Vulcanimicrobium alpinus gen. nov. sp. nov., the first cultivated representative of the candidate phylum 'Eremiobacterota', is a metabolically versatile aerobic anoxygenic phototroph.</title>
        <authorList>
            <person name="Yabe S."/>
            <person name="Muto K."/>
            <person name="Abe K."/>
            <person name="Yokota A."/>
            <person name="Staudigel H."/>
            <person name="Tebo B.M."/>
        </authorList>
    </citation>
    <scope>NUCLEOTIDE SEQUENCE [LARGE SCALE GENOMIC DNA]</scope>
    <source>
        <strain evidence="2 3">WC8-2</strain>
    </source>
</reference>
<gene>
    <name evidence="2" type="ORF">WPS_06600</name>
</gene>
<evidence type="ECO:0000313" key="3">
    <source>
        <dbReference type="Proteomes" id="UP001317532"/>
    </source>
</evidence>
<dbReference type="Pfam" id="PF01844">
    <property type="entry name" value="HNH"/>
    <property type="match status" value="1"/>
</dbReference>
<dbReference type="CDD" id="cd00085">
    <property type="entry name" value="HNHc"/>
    <property type="match status" value="1"/>
</dbReference>
<keyword evidence="2" id="KW-0378">Hydrolase</keyword>
<accession>A0AAN2C8K8</accession>
<evidence type="ECO:0000313" key="2">
    <source>
        <dbReference type="EMBL" id="BDE05384.1"/>
    </source>
</evidence>
<dbReference type="InterPro" id="IPR002711">
    <property type="entry name" value="HNH"/>
</dbReference>
<feature type="domain" description="HNH nuclease" evidence="1">
    <location>
        <begin position="69"/>
        <end position="121"/>
    </location>
</feature>
<protein>
    <submittedName>
        <fullName evidence="2">HNH endonuclease</fullName>
    </submittedName>
</protein>
<name>A0AAN2C8K8_UNVUL</name>
<dbReference type="RefSeq" id="WP_317996431.1">
    <property type="nucleotide sequence ID" value="NZ_AP025523.1"/>
</dbReference>
<dbReference type="GO" id="GO:0004519">
    <property type="term" value="F:endonuclease activity"/>
    <property type="evidence" value="ECO:0007669"/>
    <property type="project" value="UniProtKB-KW"/>
</dbReference>
<dbReference type="GO" id="GO:0008270">
    <property type="term" value="F:zinc ion binding"/>
    <property type="evidence" value="ECO:0007669"/>
    <property type="project" value="InterPro"/>
</dbReference>
<keyword evidence="2" id="KW-0540">Nuclease</keyword>
<dbReference type="KEGG" id="vab:WPS_06600"/>
<dbReference type="PANTHER" id="PTHR33877">
    <property type="entry name" value="SLL1193 PROTEIN"/>
    <property type="match status" value="1"/>
</dbReference>
<evidence type="ECO:0000259" key="1">
    <source>
        <dbReference type="SMART" id="SM00507"/>
    </source>
</evidence>
<keyword evidence="2" id="KW-0255">Endonuclease</keyword>
<dbReference type="EMBL" id="AP025523">
    <property type="protein sequence ID" value="BDE05384.1"/>
    <property type="molecule type" value="Genomic_DNA"/>
</dbReference>
<dbReference type="GO" id="GO:0003676">
    <property type="term" value="F:nucleic acid binding"/>
    <property type="evidence" value="ECO:0007669"/>
    <property type="project" value="InterPro"/>
</dbReference>
<dbReference type="Proteomes" id="UP001317532">
    <property type="component" value="Chromosome"/>
</dbReference>
<dbReference type="InterPro" id="IPR052892">
    <property type="entry name" value="NA-targeting_endonuclease"/>
</dbReference>
<dbReference type="InterPro" id="IPR003615">
    <property type="entry name" value="HNH_nuc"/>
</dbReference>
<organism evidence="2 3">
    <name type="scientific">Vulcanimicrobium alpinum</name>
    <dbReference type="NCBI Taxonomy" id="3016050"/>
    <lineage>
        <taxon>Bacteria</taxon>
        <taxon>Bacillati</taxon>
        <taxon>Vulcanimicrobiota</taxon>
        <taxon>Vulcanimicrobiia</taxon>
        <taxon>Vulcanimicrobiales</taxon>
        <taxon>Vulcanimicrobiaceae</taxon>
        <taxon>Vulcanimicrobium</taxon>
    </lineage>
</organism>
<dbReference type="AlphaFoldDB" id="A0AAN2C8K8"/>
<sequence length="176" mass="20881">MNDVLVLNFTYEALNITSFQRAVKLLFSGKAEIVHRRDEILKSTSYEMRLPSIIRMLYYIKRPMQKVALTKKNVLLRDDYTCQYCNLKGERMMTVDHVLPRSKGGPSTWENLVCACMRCNNRKNNRTPEHANMRLKRKPKAPKYIPWIRVKRNTLPGEWHQFLFLYNVSIEDKIEV</sequence>
<dbReference type="PANTHER" id="PTHR33877:SF2">
    <property type="entry name" value="OS07G0170200 PROTEIN"/>
    <property type="match status" value="1"/>
</dbReference>
<dbReference type="Gene3D" id="1.10.30.50">
    <property type="match status" value="1"/>
</dbReference>